<dbReference type="AlphaFoldDB" id="A0A3S5BG20"/>
<dbReference type="EMBL" id="CAAALY010287226">
    <property type="protein sequence ID" value="VEL43947.1"/>
    <property type="molecule type" value="Genomic_DNA"/>
</dbReference>
<comment type="caution">
    <text evidence="1">The sequence shown here is derived from an EMBL/GenBank/DDBJ whole genome shotgun (WGS) entry which is preliminary data.</text>
</comment>
<proteinExistence type="predicted"/>
<dbReference type="Proteomes" id="UP000784294">
    <property type="component" value="Unassembled WGS sequence"/>
</dbReference>
<gene>
    <name evidence="1" type="ORF">PXEA_LOCUS37387</name>
</gene>
<name>A0A3S5BG20_9PLAT</name>
<organism evidence="1 2">
    <name type="scientific">Protopolystoma xenopodis</name>
    <dbReference type="NCBI Taxonomy" id="117903"/>
    <lineage>
        <taxon>Eukaryota</taxon>
        <taxon>Metazoa</taxon>
        <taxon>Spiralia</taxon>
        <taxon>Lophotrochozoa</taxon>
        <taxon>Platyhelminthes</taxon>
        <taxon>Monogenea</taxon>
        <taxon>Polyopisthocotylea</taxon>
        <taxon>Polystomatidea</taxon>
        <taxon>Polystomatidae</taxon>
        <taxon>Protopolystoma</taxon>
    </lineage>
</organism>
<sequence length="90" mass="10630">MFAAPPVYFVATARPQVPSAKSPRDHLSRWQPPQRRVETEYRRRWVADGVEGRMWAIIVQEKETNSVKLKERPNDVERGKRERKMSLLMP</sequence>
<evidence type="ECO:0000313" key="1">
    <source>
        <dbReference type="EMBL" id="VEL43947.1"/>
    </source>
</evidence>
<keyword evidence="2" id="KW-1185">Reference proteome</keyword>
<evidence type="ECO:0000313" key="2">
    <source>
        <dbReference type="Proteomes" id="UP000784294"/>
    </source>
</evidence>
<reference evidence="1" key="1">
    <citation type="submission" date="2018-11" db="EMBL/GenBank/DDBJ databases">
        <authorList>
            <consortium name="Pathogen Informatics"/>
        </authorList>
    </citation>
    <scope>NUCLEOTIDE SEQUENCE</scope>
</reference>
<protein>
    <submittedName>
        <fullName evidence="1">Uncharacterized protein</fullName>
    </submittedName>
</protein>
<accession>A0A3S5BG20</accession>